<dbReference type="Pfam" id="PF25567">
    <property type="entry name" value="TPR_SYO1"/>
    <property type="match status" value="1"/>
</dbReference>
<dbReference type="Proteomes" id="UP000000598">
    <property type="component" value="Chromosome E"/>
</dbReference>
<dbReference type="EMBL" id="CR382125">
    <property type="protein sequence ID" value="CAG99260.1"/>
    <property type="molecule type" value="Genomic_DNA"/>
</dbReference>
<dbReference type="STRING" id="284590.Q6CPG6"/>
<dbReference type="AlphaFoldDB" id="Q6CPG6"/>
<dbReference type="PANTHER" id="PTHR13347">
    <property type="entry name" value="HEAT REPEAT-CONTAINING PROTEIN 3"/>
    <property type="match status" value="1"/>
</dbReference>
<dbReference type="Gene3D" id="1.25.10.10">
    <property type="entry name" value="Leucine-rich Repeat Variant"/>
    <property type="match status" value="1"/>
</dbReference>
<dbReference type="GO" id="GO:0006606">
    <property type="term" value="P:protein import into nucleus"/>
    <property type="evidence" value="ECO:0007669"/>
    <property type="project" value="TreeGrafter"/>
</dbReference>
<evidence type="ECO:0000259" key="2">
    <source>
        <dbReference type="Pfam" id="PF25567"/>
    </source>
</evidence>
<dbReference type="SUPFAM" id="SSF48371">
    <property type="entry name" value="ARM repeat"/>
    <property type="match status" value="1"/>
</dbReference>
<name>Q6CPG6_KLULA</name>
<keyword evidence="4" id="KW-1185">Reference proteome</keyword>
<evidence type="ECO:0000313" key="4">
    <source>
        <dbReference type="Proteomes" id="UP000000598"/>
    </source>
</evidence>
<dbReference type="InterPro" id="IPR016024">
    <property type="entry name" value="ARM-type_fold"/>
</dbReference>
<gene>
    <name evidence="3" type="ORF">KLLA0_E05061g</name>
</gene>
<dbReference type="FunCoup" id="Q6CPG6">
    <property type="interactions" value="267"/>
</dbReference>
<dbReference type="eggNOG" id="ENOG502RYAI">
    <property type="taxonomic scope" value="Eukaryota"/>
</dbReference>
<dbReference type="GO" id="GO:0042273">
    <property type="term" value="P:ribosomal large subunit biogenesis"/>
    <property type="evidence" value="ECO:0007669"/>
    <property type="project" value="TreeGrafter"/>
</dbReference>
<dbReference type="HOGENOM" id="CLU_446315_0_0_1"/>
<evidence type="ECO:0000256" key="1">
    <source>
        <dbReference type="ARBA" id="ARBA00049983"/>
    </source>
</evidence>
<protein>
    <submittedName>
        <fullName evidence="3">KLLA0E05061p</fullName>
    </submittedName>
</protein>
<dbReference type="InterPro" id="IPR052616">
    <property type="entry name" value="SYO1-like"/>
</dbReference>
<dbReference type="CDD" id="cd13394">
    <property type="entry name" value="Syo1_like"/>
    <property type="match status" value="1"/>
</dbReference>
<sequence>MGKSKRRSRASNARANPLLRNAAKDDQIRTKRIQPLIEQLSSVIPNDRSIALGTIMVLCEDPHMRSLFLKEKLVNVVTSKLLTDSNTDIVVESYGVLRNLALEEGYDLATHIWRLNIWVNIESGLSQVQQSLQSMKSDESKAKKESKRLLYDFAENILSLLVALVNGSDAILDDVVKTDKLDKVFAVMTNILSYGMVISDNTVTLKTTTQLFNTVLDLIYDISSDSSEFIDKVSAHEFLSPFVENIINWEFANDNELTKVLIQGIYLQFMDTDISYDIAASIITKVLQSVEHINLAEVKSTLSNKTEDSELMKESNEEITKKIKDYTKKRTEAMIKFQSIEISLDVIAAAIELIGAKYEESHKPLNGSLLPVLTQNVPSVFSALYTDFTSRVLIGWNNLLWLYLSVGISFFELGNYWEHLWSAMQNGSEDKDFGIKIGKLSVTWALLKNVQAVFGTSGSGDFFRVVQINNQQFIDSIINVFNEGKSLNPEEGVELQQRCCGVLGTLAGFQNQIELNKAIGDFFINTLSSKETKAPVVVDFMNTFFEIYSDMNFDYDEPVFVNLNYLSILQTQVSLNLKNVFKFVDKNKDPQLKERCQDCFSTLDSFIAYKQNERNK</sequence>
<evidence type="ECO:0000313" key="3">
    <source>
        <dbReference type="EMBL" id="CAG99260.1"/>
    </source>
</evidence>
<accession>Q6CPG6</accession>
<dbReference type="InterPro" id="IPR057990">
    <property type="entry name" value="TPR_SYO1"/>
</dbReference>
<dbReference type="InterPro" id="IPR011989">
    <property type="entry name" value="ARM-like"/>
</dbReference>
<dbReference type="OMA" id="ADMDMVT"/>
<dbReference type="PANTHER" id="PTHR13347:SF1">
    <property type="entry name" value="HEAT REPEAT-CONTAINING PROTEIN 3"/>
    <property type="match status" value="1"/>
</dbReference>
<feature type="domain" description="SYO1-like TPR repeats" evidence="2">
    <location>
        <begin position="412"/>
        <end position="613"/>
    </location>
</feature>
<dbReference type="PaxDb" id="284590-Q6CPG6"/>
<proteinExistence type="inferred from homology"/>
<comment type="similarity">
    <text evidence="1">Belongs to the nuclear import and ribosome assembly adapter family.</text>
</comment>
<organism evidence="3 4">
    <name type="scientific">Kluyveromyces lactis (strain ATCC 8585 / CBS 2359 / DSM 70799 / NBRC 1267 / NRRL Y-1140 / WM37)</name>
    <name type="common">Yeast</name>
    <name type="synonym">Candida sphaerica</name>
    <dbReference type="NCBI Taxonomy" id="284590"/>
    <lineage>
        <taxon>Eukaryota</taxon>
        <taxon>Fungi</taxon>
        <taxon>Dikarya</taxon>
        <taxon>Ascomycota</taxon>
        <taxon>Saccharomycotina</taxon>
        <taxon>Saccharomycetes</taxon>
        <taxon>Saccharomycetales</taxon>
        <taxon>Saccharomycetaceae</taxon>
        <taxon>Kluyveromyces</taxon>
    </lineage>
</organism>
<dbReference type="InParanoid" id="Q6CPG6"/>
<reference evidence="3 4" key="1">
    <citation type="journal article" date="2004" name="Nature">
        <title>Genome evolution in yeasts.</title>
        <authorList>
            <consortium name="Genolevures"/>
            <person name="Dujon B."/>
            <person name="Sherman D."/>
            <person name="Fischer G."/>
            <person name="Durrens P."/>
            <person name="Casaregola S."/>
            <person name="Lafontaine I."/>
            <person name="de Montigny J."/>
            <person name="Marck C."/>
            <person name="Neuveglise C."/>
            <person name="Talla E."/>
            <person name="Goffard N."/>
            <person name="Frangeul L."/>
            <person name="Aigle M."/>
            <person name="Anthouard V."/>
            <person name="Babour A."/>
            <person name="Barbe V."/>
            <person name="Barnay S."/>
            <person name="Blanchin S."/>
            <person name="Beckerich J.M."/>
            <person name="Beyne E."/>
            <person name="Bleykasten C."/>
            <person name="Boisrame A."/>
            <person name="Boyer J."/>
            <person name="Cattolico L."/>
            <person name="Confanioleri F."/>
            <person name="de Daruvar A."/>
            <person name="Despons L."/>
            <person name="Fabre E."/>
            <person name="Fairhead C."/>
            <person name="Ferry-Dumazet H."/>
            <person name="Groppi A."/>
            <person name="Hantraye F."/>
            <person name="Hennequin C."/>
            <person name="Jauniaux N."/>
            <person name="Joyet P."/>
            <person name="Kachouri R."/>
            <person name="Kerrest A."/>
            <person name="Koszul R."/>
            <person name="Lemaire M."/>
            <person name="Lesur I."/>
            <person name="Ma L."/>
            <person name="Muller H."/>
            <person name="Nicaud J.M."/>
            <person name="Nikolski M."/>
            <person name="Oztas S."/>
            <person name="Ozier-Kalogeropoulos O."/>
            <person name="Pellenz S."/>
            <person name="Potier S."/>
            <person name="Richard G.F."/>
            <person name="Straub M.L."/>
            <person name="Suleau A."/>
            <person name="Swennene D."/>
            <person name="Tekaia F."/>
            <person name="Wesolowski-Louvel M."/>
            <person name="Westhof E."/>
            <person name="Wirth B."/>
            <person name="Zeniou-Meyer M."/>
            <person name="Zivanovic I."/>
            <person name="Bolotin-Fukuhara M."/>
            <person name="Thierry A."/>
            <person name="Bouchier C."/>
            <person name="Caudron B."/>
            <person name="Scarpelli C."/>
            <person name="Gaillardin C."/>
            <person name="Weissenbach J."/>
            <person name="Wincker P."/>
            <person name="Souciet J.L."/>
        </authorList>
    </citation>
    <scope>NUCLEOTIDE SEQUENCE [LARGE SCALE GENOMIC DNA]</scope>
    <source>
        <strain evidence="4">ATCC 8585 / CBS 2359 / DSM 70799 / NBRC 1267 / NRRL Y-1140 / WM37</strain>
    </source>
</reference>
<dbReference type="GO" id="GO:0051082">
    <property type="term" value="F:unfolded protein binding"/>
    <property type="evidence" value="ECO:0007669"/>
    <property type="project" value="TreeGrafter"/>
</dbReference>
<dbReference type="KEGG" id="kla:KLLA0_E05061g"/>